<feature type="transmembrane region" description="Helical" evidence="1">
    <location>
        <begin position="38"/>
        <end position="57"/>
    </location>
</feature>
<gene>
    <name evidence="3" type="ORF">Ga0061065_108127</name>
</gene>
<dbReference type="Proteomes" id="UP000182769">
    <property type="component" value="Unassembled WGS sequence"/>
</dbReference>
<keyword evidence="1" id="KW-0812">Transmembrane</keyword>
<keyword evidence="4" id="KW-1185">Reference proteome</keyword>
<dbReference type="EMBL" id="CYHG01000008">
    <property type="protein sequence ID" value="CUB04886.1"/>
    <property type="molecule type" value="Genomic_DNA"/>
</dbReference>
<feature type="chain" id="PRO_5005505700" evidence="2">
    <location>
        <begin position="23"/>
        <end position="193"/>
    </location>
</feature>
<feature type="transmembrane region" description="Helical" evidence="1">
    <location>
        <begin position="64"/>
        <end position="84"/>
    </location>
</feature>
<dbReference type="OrthoDB" id="9808192at2"/>
<dbReference type="Pfam" id="PF04955">
    <property type="entry name" value="HupE_UreJ"/>
    <property type="match status" value="1"/>
</dbReference>
<evidence type="ECO:0000256" key="2">
    <source>
        <dbReference type="SAM" id="SignalP"/>
    </source>
</evidence>
<dbReference type="InterPro" id="IPR007038">
    <property type="entry name" value="HupE_UreJ"/>
</dbReference>
<feature type="transmembrane region" description="Helical" evidence="1">
    <location>
        <begin position="90"/>
        <end position="108"/>
    </location>
</feature>
<proteinExistence type="predicted"/>
<keyword evidence="2" id="KW-0732">Signal</keyword>
<keyword evidence="1" id="KW-0472">Membrane</keyword>
<keyword evidence="1" id="KW-1133">Transmembrane helix</keyword>
<dbReference type="PIRSF" id="PIRSF016919">
    <property type="entry name" value="HupE_UreJ"/>
    <property type="match status" value="1"/>
</dbReference>
<feature type="signal peptide" evidence="2">
    <location>
        <begin position="1"/>
        <end position="22"/>
    </location>
</feature>
<organism evidence="3 4">
    <name type="scientific">Marinomonas fungiae</name>
    <dbReference type="NCBI Taxonomy" id="1137284"/>
    <lineage>
        <taxon>Bacteria</taxon>
        <taxon>Pseudomonadati</taxon>
        <taxon>Pseudomonadota</taxon>
        <taxon>Gammaproteobacteria</taxon>
        <taxon>Oceanospirillales</taxon>
        <taxon>Oceanospirillaceae</taxon>
        <taxon>Marinomonas</taxon>
    </lineage>
</organism>
<evidence type="ECO:0000313" key="3">
    <source>
        <dbReference type="EMBL" id="CUB04886.1"/>
    </source>
</evidence>
<dbReference type="STRING" id="1137284.GCA_001418205_02648"/>
<sequence length="193" mass="19606">MRLSTIKIGFLALLLTPSLALAHPGHEHTSSFLSGLTHPLTGLDHLLAMFAIGLWAASLGGRALFVVPAMFVVTMILGAVAATYGISVPFVESGILLSVMLLGVLLLIGKHLPTALAASLAGAFALFHGVAHGMEMPLSGSGLEYGLGFSLATIALHLVGVGAGQLLRSLQLTIIGRISGAAIGLAGLVLTLA</sequence>
<evidence type="ECO:0000313" key="4">
    <source>
        <dbReference type="Proteomes" id="UP000182769"/>
    </source>
</evidence>
<dbReference type="AlphaFoldDB" id="A0A0K6IP61"/>
<feature type="transmembrane region" description="Helical" evidence="1">
    <location>
        <begin position="115"/>
        <end position="134"/>
    </location>
</feature>
<dbReference type="RefSeq" id="WP_055463703.1">
    <property type="nucleotide sequence ID" value="NZ_CYHG01000008.1"/>
</dbReference>
<evidence type="ECO:0000256" key="1">
    <source>
        <dbReference type="SAM" id="Phobius"/>
    </source>
</evidence>
<name>A0A0K6IP61_9GAMM</name>
<reference evidence="4" key="1">
    <citation type="submission" date="2015-08" db="EMBL/GenBank/DDBJ databases">
        <authorList>
            <person name="Varghese N."/>
        </authorList>
    </citation>
    <scope>NUCLEOTIDE SEQUENCE [LARGE SCALE GENOMIC DNA]</scope>
    <source>
        <strain evidence="4">JCM 18476</strain>
    </source>
</reference>
<feature type="transmembrane region" description="Helical" evidence="1">
    <location>
        <begin position="146"/>
        <end position="167"/>
    </location>
</feature>
<protein>
    <submittedName>
        <fullName evidence="3">Hydrogenase/urease accessory protein HupE</fullName>
    </submittedName>
</protein>
<feature type="transmembrane region" description="Helical" evidence="1">
    <location>
        <begin position="174"/>
        <end position="192"/>
    </location>
</feature>
<accession>A0A0K6IP61</accession>